<reference evidence="2" key="1">
    <citation type="submission" date="2022-01" db="EMBL/GenBank/DDBJ databases">
        <authorList>
            <person name="Wang Y."/>
        </authorList>
    </citation>
    <scope>NUCLEOTIDE SEQUENCE</scope>
    <source>
        <strain evidence="2">WB101</strain>
    </source>
</reference>
<evidence type="ECO:0000259" key="1">
    <source>
        <dbReference type="Pfam" id="PF13568"/>
    </source>
</evidence>
<accession>A0ABS9KHN6</accession>
<evidence type="ECO:0000313" key="2">
    <source>
        <dbReference type="EMBL" id="MCG2590369.1"/>
    </source>
</evidence>
<organism evidence="2 3">
    <name type="scientific">Rhodohalobacter sulfatireducens</name>
    <dbReference type="NCBI Taxonomy" id="2911366"/>
    <lineage>
        <taxon>Bacteria</taxon>
        <taxon>Pseudomonadati</taxon>
        <taxon>Balneolota</taxon>
        <taxon>Balneolia</taxon>
        <taxon>Balneolales</taxon>
        <taxon>Balneolaceae</taxon>
        <taxon>Rhodohalobacter</taxon>
    </lineage>
</organism>
<proteinExistence type="predicted"/>
<dbReference type="Pfam" id="PF13568">
    <property type="entry name" value="OMP_b-brl_2"/>
    <property type="match status" value="1"/>
</dbReference>
<dbReference type="EMBL" id="JAKLWS010000031">
    <property type="protein sequence ID" value="MCG2590369.1"/>
    <property type="molecule type" value="Genomic_DNA"/>
</dbReference>
<name>A0ABS9KHN6_9BACT</name>
<feature type="domain" description="Outer membrane protein beta-barrel" evidence="1">
    <location>
        <begin position="22"/>
        <end position="179"/>
    </location>
</feature>
<comment type="caution">
    <text evidence="2">The sequence shown here is derived from an EMBL/GenBank/DDBJ whole genome shotgun (WGS) entry which is preliminary data.</text>
</comment>
<keyword evidence="3" id="KW-1185">Reference proteome</keyword>
<dbReference type="Proteomes" id="UP001165366">
    <property type="component" value="Unassembled WGS sequence"/>
</dbReference>
<sequence length="207" mass="22441">MSKLLLPITIVLFLSISNNKLQAQERSFGIKGGAAGYQLTSELGDFSSTSDRKIAFEAGIFGEFPINRLLAIQPEVVFVQKGGEETSQSLGSSSVTLNYIDVPLLLKINAPVDGSLQPFIFGGPYAGYLIEATSDSEGESQDLTEFLNDIHYGIKVGVGLNIGPVLIDARYDMGFANLYKEDEELDGFDGDFEFTTTGFVLSLGLRF</sequence>
<protein>
    <submittedName>
        <fullName evidence="2">PorT family protein</fullName>
    </submittedName>
</protein>
<evidence type="ECO:0000313" key="3">
    <source>
        <dbReference type="Proteomes" id="UP001165366"/>
    </source>
</evidence>
<gene>
    <name evidence="2" type="ORF">L6773_17465</name>
</gene>
<reference evidence="2" key="2">
    <citation type="submission" date="2024-05" db="EMBL/GenBank/DDBJ databases">
        <title>Rhodohalobacter halophilus gen. nov., sp. nov., a moderately halophilic member of the family Balneolaceae.</title>
        <authorList>
            <person name="Xia J."/>
        </authorList>
    </citation>
    <scope>NUCLEOTIDE SEQUENCE</scope>
    <source>
        <strain evidence="2">WB101</strain>
    </source>
</reference>
<dbReference type="RefSeq" id="WP_237855754.1">
    <property type="nucleotide sequence ID" value="NZ_JAKLWS010000031.1"/>
</dbReference>
<dbReference type="InterPro" id="IPR025665">
    <property type="entry name" value="Beta-barrel_OMP_2"/>
</dbReference>